<comment type="caution">
    <text evidence="8">The sequence shown here is derived from an EMBL/GenBank/DDBJ whole genome shotgun (WGS) entry which is preliminary data.</text>
</comment>
<dbReference type="EMBL" id="PNBA02000020">
    <property type="protein sequence ID" value="KAG6389149.1"/>
    <property type="molecule type" value="Genomic_DNA"/>
</dbReference>
<dbReference type="Pfam" id="PF06775">
    <property type="entry name" value="Seipin"/>
    <property type="match status" value="1"/>
</dbReference>
<dbReference type="Proteomes" id="UP000298416">
    <property type="component" value="Unassembled WGS sequence"/>
</dbReference>
<keyword evidence="5" id="KW-0443">Lipid metabolism</keyword>
<organism evidence="8">
    <name type="scientific">Salvia splendens</name>
    <name type="common">Scarlet sage</name>
    <dbReference type="NCBI Taxonomy" id="180675"/>
    <lineage>
        <taxon>Eukaryota</taxon>
        <taxon>Viridiplantae</taxon>
        <taxon>Streptophyta</taxon>
        <taxon>Embryophyta</taxon>
        <taxon>Tracheophyta</taxon>
        <taxon>Spermatophyta</taxon>
        <taxon>Magnoliopsida</taxon>
        <taxon>eudicotyledons</taxon>
        <taxon>Gunneridae</taxon>
        <taxon>Pentapetalae</taxon>
        <taxon>asterids</taxon>
        <taxon>lamiids</taxon>
        <taxon>Lamiales</taxon>
        <taxon>Lamiaceae</taxon>
        <taxon>Nepetoideae</taxon>
        <taxon>Mentheae</taxon>
        <taxon>Salviinae</taxon>
        <taxon>Salvia</taxon>
        <taxon>Salvia subgen. Calosphace</taxon>
        <taxon>core Calosphace</taxon>
    </lineage>
</organism>
<evidence type="ECO:0000256" key="7">
    <source>
        <dbReference type="SAM" id="Phobius"/>
    </source>
</evidence>
<evidence type="ECO:0000256" key="5">
    <source>
        <dbReference type="ARBA" id="ARBA00023098"/>
    </source>
</evidence>
<keyword evidence="9" id="KW-1185">Reference proteome</keyword>
<comment type="subcellular location">
    <subcellularLocation>
        <location evidence="1">Endoplasmic reticulum membrane</location>
        <topology evidence="1">Multi-pass membrane protein</topology>
    </subcellularLocation>
</comment>
<evidence type="ECO:0000256" key="2">
    <source>
        <dbReference type="ARBA" id="ARBA00022692"/>
    </source>
</evidence>
<keyword evidence="6 7" id="KW-0472">Membrane</keyword>
<evidence type="ECO:0000256" key="4">
    <source>
        <dbReference type="ARBA" id="ARBA00022989"/>
    </source>
</evidence>
<evidence type="ECO:0000313" key="8">
    <source>
        <dbReference type="EMBL" id="KAG6389149.1"/>
    </source>
</evidence>
<dbReference type="InterPro" id="IPR009617">
    <property type="entry name" value="Seipin"/>
</dbReference>
<evidence type="ECO:0000256" key="3">
    <source>
        <dbReference type="ARBA" id="ARBA00022824"/>
    </source>
</evidence>
<reference evidence="8" key="1">
    <citation type="submission" date="2018-01" db="EMBL/GenBank/DDBJ databases">
        <authorList>
            <person name="Mao J.F."/>
        </authorList>
    </citation>
    <scope>NUCLEOTIDE SEQUENCE</scope>
    <source>
        <strain evidence="8">Huo1</strain>
        <tissue evidence="8">Leaf</tissue>
    </source>
</reference>
<gene>
    <name evidence="8" type="ORF">SASPL_150608</name>
</gene>
<reference evidence="8" key="2">
    <citation type="submission" date="2020-08" db="EMBL/GenBank/DDBJ databases">
        <title>Plant Genome Project.</title>
        <authorList>
            <person name="Zhang R.-G."/>
        </authorList>
    </citation>
    <scope>NUCLEOTIDE SEQUENCE</scope>
    <source>
        <strain evidence="8">Huo1</strain>
        <tissue evidence="8">Leaf</tissue>
    </source>
</reference>
<name>A0A8X8W748_SALSN</name>
<keyword evidence="2 7" id="KW-0812">Transmembrane</keyword>
<dbReference type="CDD" id="cd23995">
    <property type="entry name" value="Seipin_BSCL2_like"/>
    <property type="match status" value="1"/>
</dbReference>
<proteinExistence type="predicted"/>
<dbReference type="PANTHER" id="PTHR21212">
    <property type="entry name" value="BERNARDINELLI-SEIP CONGENITAL LIPODYSTROPHY 2 HOMOLOG BSCL2 PROTEIN"/>
    <property type="match status" value="1"/>
</dbReference>
<dbReference type="GO" id="GO:0140042">
    <property type="term" value="P:lipid droplet formation"/>
    <property type="evidence" value="ECO:0007669"/>
    <property type="project" value="UniProtKB-ARBA"/>
</dbReference>
<evidence type="ECO:0000256" key="1">
    <source>
        <dbReference type="ARBA" id="ARBA00004477"/>
    </source>
</evidence>
<evidence type="ECO:0000313" key="9">
    <source>
        <dbReference type="Proteomes" id="UP000298416"/>
    </source>
</evidence>
<accession>A0A8X8W748</accession>
<keyword evidence="3" id="KW-0256">Endoplasmic reticulum</keyword>
<dbReference type="GO" id="GO:0006629">
    <property type="term" value="P:lipid metabolic process"/>
    <property type="evidence" value="ECO:0007669"/>
    <property type="project" value="UniProtKB-KW"/>
</dbReference>
<feature type="transmembrane region" description="Helical" evidence="7">
    <location>
        <begin position="274"/>
        <end position="294"/>
    </location>
</feature>
<evidence type="ECO:0000256" key="6">
    <source>
        <dbReference type="ARBA" id="ARBA00023136"/>
    </source>
</evidence>
<feature type="transmembrane region" description="Helical" evidence="7">
    <location>
        <begin position="78"/>
        <end position="101"/>
    </location>
</feature>
<dbReference type="AlphaFoldDB" id="A0A8X8W748"/>
<keyword evidence="4 7" id="KW-1133">Transmembrane helix</keyword>
<sequence>MCMVLGWSPLPLPLPVPLHYTCSCLCHCNCLSMDTYKLPTPFLFCTKLLSYCTPPLFRRMGGGGGTPLLGRVAMGVAAAAYVLMVLIAAMVAAAVVGFGLVNSWAEQPVYVKESVLFDYSDAHPTALLTFANGPAVPPGHTVLVTLSLLMPDSDYNRDVGIFQLSAELISAQGGVIARSSHPSMLRFRSWPIRYARTLLMGVPLVFGMASETQRVTFPALRHREVAYPRTEDIRLTLFPQAGTTALPQFYEAEVVVRSRPPWLKEVVHRWRLTLSVWTSLYVFVILVMFLVLFLKPLIFPATRGGGKRYEEVEPREAAVEERQVSESLERWQTRRSKRKAALLQASSITCSLQEGSGDSESVCS</sequence>
<protein>
    <submittedName>
        <fullName evidence="8">Uncharacterized protein</fullName>
    </submittedName>
</protein>
<dbReference type="GO" id="GO:0005789">
    <property type="term" value="C:endoplasmic reticulum membrane"/>
    <property type="evidence" value="ECO:0007669"/>
    <property type="project" value="UniProtKB-SubCell"/>
</dbReference>
<dbReference type="PANTHER" id="PTHR21212:SF5">
    <property type="entry name" value="SEIPIN-1"/>
    <property type="match status" value="1"/>
</dbReference>